<evidence type="ECO:0000313" key="18">
    <source>
        <dbReference type="Proteomes" id="UP000245946"/>
    </source>
</evidence>
<dbReference type="FunFam" id="1.10.600.10:FF:000006">
    <property type="entry name" value="Farnesyl pyrophosphate synthase"/>
    <property type="match status" value="1"/>
</dbReference>
<comment type="cofactor">
    <cofactor evidence="1">
        <name>Mg(2+)</name>
        <dbReference type="ChEBI" id="CHEBI:18420"/>
    </cofactor>
</comment>
<comment type="pathway">
    <text evidence="2">Isoprenoid biosynthesis; geranyl diphosphate biosynthesis; geranyl diphosphate from dimethylallyl diphosphate and isopentenyl diphosphate: step 1/1.</text>
</comment>
<evidence type="ECO:0000256" key="15">
    <source>
        <dbReference type="ARBA" id="ARBA00032873"/>
    </source>
</evidence>
<evidence type="ECO:0000313" key="17">
    <source>
        <dbReference type="EMBL" id="PWN95148.1"/>
    </source>
</evidence>
<evidence type="ECO:0000256" key="12">
    <source>
        <dbReference type="ARBA" id="ARBA00032380"/>
    </source>
</evidence>
<organism evidence="17 18">
    <name type="scientific">Tilletiopsis washingtonensis</name>
    <dbReference type="NCBI Taxonomy" id="58919"/>
    <lineage>
        <taxon>Eukaryota</taxon>
        <taxon>Fungi</taxon>
        <taxon>Dikarya</taxon>
        <taxon>Basidiomycota</taxon>
        <taxon>Ustilaginomycotina</taxon>
        <taxon>Exobasidiomycetes</taxon>
        <taxon>Entylomatales</taxon>
        <taxon>Entylomatales incertae sedis</taxon>
        <taxon>Tilletiopsis</taxon>
    </lineage>
</organism>
<evidence type="ECO:0000256" key="7">
    <source>
        <dbReference type="ARBA" id="ARBA00022516"/>
    </source>
</evidence>
<dbReference type="GO" id="GO:0005737">
    <property type="term" value="C:cytoplasm"/>
    <property type="evidence" value="ECO:0007669"/>
    <property type="project" value="TreeGrafter"/>
</dbReference>
<sequence>MPSSSPRERFLAVFPALSAELLDYLRSEGMPAPAIEWYERSLAHNTPGGKLNRGLSVVDTVDIILCTDAQGKRTRELSEEEYRDAAVLGWCVELLQAYFLVADDMMDASVTRRGQPCWYRMPGVGNIAINDAFMLEAAIYHLLKTHFRTRPYYGLLLELFHDVTFQTELGQLIDLITAPEDDVDLSRFSLQKHHLIVVYKTAFYSFYLPVALAMRMAGLDDESLYKRALDILLPLGEYFQVQDDYLDCYGAPEVIGKIGTDIQDNKCSWNINVALAHATSEQRAVLDAHYGQRSAESEERVKAVFRAENIDVEKRFKEYEKESHARIEKMIMDMPENVGAKDDGSNGLKREVFRSFLEKVYKRTK</sequence>
<dbReference type="GO" id="GO:0046872">
    <property type="term" value="F:metal ion binding"/>
    <property type="evidence" value="ECO:0007669"/>
    <property type="project" value="UniProtKB-KW"/>
</dbReference>
<evidence type="ECO:0000256" key="14">
    <source>
        <dbReference type="ARBA" id="ARBA00032448"/>
    </source>
</evidence>
<dbReference type="SUPFAM" id="SSF48576">
    <property type="entry name" value="Terpenoid synthases"/>
    <property type="match status" value="1"/>
</dbReference>
<dbReference type="GO" id="GO:0045337">
    <property type="term" value="P:farnesyl diphosphate biosynthetic process"/>
    <property type="evidence" value="ECO:0007669"/>
    <property type="project" value="TreeGrafter"/>
</dbReference>
<dbReference type="OrthoDB" id="10257492at2759"/>
<dbReference type="PROSITE" id="PS00444">
    <property type="entry name" value="POLYPRENYL_SYNTHASE_2"/>
    <property type="match status" value="1"/>
</dbReference>
<name>A0A316Z2G1_9BASI</name>
<dbReference type="PANTHER" id="PTHR11525:SF0">
    <property type="entry name" value="FARNESYL PYROPHOSPHATE SYNTHASE"/>
    <property type="match status" value="1"/>
</dbReference>
<dbReference type="EC" id="2.5.1.10" evidence="5"/>
<evidence type="ECO:0000256" key="8">
    <source>
        <dbReference type="ARBA" id="ARBA00022679"/>
    </source>
</evidence>
<keyword evidence="11" id="KW-0443">Lipid metabolism</keyword>
<dbReference type="InterPro" id="IPR008949">
    <property type="entry name" value="Isoprenoid_synthase_dom_sf"/>
</dbReference>
<proteinExistence type="inferred from homology"/>
<evidence type="ECO:0000256" key="5">
    <source>
        <dbReference type="ARBA" id="ARBA00012439"/>
    </source>
</evidence>
<evidence type="ECO:0000256" key="6">
    <source>
        <dbReference type="ARBA" id="ARBA00012833"/>
    </source>
</evidence>
<dbReference type="SFLD" id="SFLDG01017">
    <property type="entry name" value="Polyprenyl_Transferase_Like"/>
    <property type="match status" value="1"/>
</dbReference>
<keyword evidence="9" id="KW-0479">Metal-binding</keyword>
<dbReference type="InterPro" id="IPR000092">
    <property type="entry name" value="Polyprenyl_synt"/>
</dbReference>
<dbReference type="SFLD" id="SFLDS00005">
    <property type="entry name" value="Isoprenoid_Synthase_Type_I"/>
    <property type="match status" value="1"/>
</dbReference>
<keyword evidence="18" id="KW-1185">Reference proteome</keyword>
<dbReference type="PANTHER" id="PTHR11525">
    <property type="entry name" value="FARNESYL-PYROPHOSPHATE SYNTHETASE"/>
    <property type="match status" value="1"/>
</dbReference>
<reference evidence="17 18" key="1">
    <citation type="journal article" date="2018" name="Mol. Biol. Evol.">
        <title>Broad Genomic Sampling Reveals a Smut Pathogenic Ancestry of the Fungal Clade Ustilaginomycotina.</title>
        <authorList>
            <person name="Kijpornyongpan T."/>
            <person name="Mondo S.J."/>
            <person name="Barry K."/>
            <person name="Sandor L."/>
            <person name="Lee J."/>
            <person name="Lipzen A."/>
            <person name="Pangilinan J."/>
            <person name="LaButti K."/>
            <person name="Hainaut M."/>
            <person name="Henrissat B."/>
            <person name="Grigoriev I.V."/>
            <person name="Spatafora J.W."/>
            <person name="Aime M.C."/>
        </authorList>
    </citation>
    <scope>NUCLEOTIDE SEQUENCE [LARGE SCALE GENOMIC DNA]</scope>
    <source>
        <strain evidence="17 18">MCA 4186</strain>
    </source>
</reference>
<dbReference type="GO" id="GO:0004337">
    <property type="term" value="F:(2E,6E)-farnesyl diphosphate synthase activity"/>
    <property type="evidence" value="ECO:0007669"/>
    <property type="project" value="UniProtKB-EC"/>
</dbReference>
<evidence type="ECO:0000256" key="16">
    <source>
        <dbReference type="RuleBase" id="RU004466"/>
    </source>
</evidence>
<evidence type="ECO:0000256" key="10">
    <source>
        <dbReference type="ARBA" id="ARBA00022842"/>
    </source>
</evidence>
<comment type="similarity">
    <text evidence="4 16">Belongs to the FPP/GGPP synthase family.</text>
</comment>
<evidence type="ECO:0000256" key="9">
    <source>
        <dbReference type="ARBA" id="ARBA00022723"/>
    </source>
</evidence>
<comment type="pathway">
    <text evidence="3">Isoprenoid biosynthesis; farnesyl diphosphate biosynthesis; farnesyl diphosphate from geranyl diphosphate and isopentenyl diphosphate: step 1/1.</text>
</comment>
<dbReference type="RefSeq" id="XP_025595427.1">
    <property type="nucleotide sequence ID" value="XM_025743411.1"/>
</dbReference>
<dbReference type="Gene3D" id="1.10.600.10">
    <property type="entry name" value="Farnesyl Diphosphate Synthase"/>
    <property type="match status" value="1"/>
</dbReference>
<dbReference type="EMBL" id="KZ819306">
    <property type="protein sequence ID" value="PWN95148.1"/>
    <property type="molecule type" value="Genomic_DNA"/>
</dbReference>
<dbReference type="InterPro" id="IPR039702">
    <property type="entry name" value="FPS1-like"/>
</dbReference>
<dbReference type="GO" id="GO:0004161">
    <property type="term" value="F:dimethylallyltranstransferase activity"/>
    <property type="evidence" value="ECO:0007669"/>
    <property type="project" value="UniProtKB-EC"/>
</dbReference>
<keyword evidence="10" id="KW-0460">Magnesium</keyword>
<protein>
    <recommendedName>
        <fullName evidence="15">(2E,6E)-farnesyl diphosphate synthase</fullName>
        <ecNumber evidence="6">2.5.1.1</ecNumber>
        <ecNumber evidence="5">2.5.1.10</ecNumber>
    </recommendedName>
    <alternativeName>
        <fullName evidence="14">Dimethylallyltranstransferase</fullName>
    </alternativeName>
    <alternativeName>
        <fullName evidence="13">Farnesyl diphosphate synthase</fullName>
    </alternativeName>
    <alternativeName>
        <fullName evidence="12">Geranyltranstransferase</fullName>
    </alternativeName>
</protein>
<dbReference type="PROSITE" id="PS00723">
    <property type="entry name" value="POLYPRENYL_SYNTHASE_1"/>
    <property type="match status" value="1"/>
</dbReference>
<evidence type="ECO:0000256" key="1">
    <source>
        <dbReference type="ARBA" id="ARBA00001946"/>
    </source>
</evidence>
<evidence type="ECO:0000256" key="11">
    <source>
        <dbReference type="ARBA" id="ARBA00023098"/>
    </source>
</evidence>
<keyword evidence="7" id="KW-0444">Lipid biosynthesis</keyword>
<dbReference type="CDD" id="cd00685">
    <property type="entry name" value="Trans_IPPS_HT"/>
    <property type="match status" value="1"/>
</dbReference>
<keyword evidence="8 16" id="KW-0808">Transferase</keyword>
<dbReference type="Proteomes" id="UP000245946">
    <property type="component" value="Unassembled WGS sequence"/>
</dbReference>
<gene>
    <name evidence="17" type="ORF">FA09DRAFT_332326</name>
</gene>
<dbReference type="STRING" id="58919.A0A316Z2G1"/>
<evidence type="ECO:0000256" key="4">
    <source>
        <dbReference type="ARBA" id="ARBA00006706"/>
    </source>
</evidence>
<evidence type="ECO:0000256" key="2">
    <source>
        <dbReference type="ARBA" id="ARBA00004932"/>
    </source>
</evidence>
<dbReference type="GeneID" id="37270955"/>
<dbReference type="EC" id="2.5.1.1" evidence="6"/>
<dbReference type="Pfam" id="PF00348">
    <property type="entry name" value="polyprenyl_synt"/>
    <property type="match status" value="1"/>
</dbReference>
<dbReference type="AlphaFoldDB" id="A0A316Z2G1"/>
<dbReference type="InterPro" id="IPR033749">
    <property type="entry name" value="Polyprenyl_synt_CS"/>
</dbReference>
<evidence type="ECO:0000256" key="13">
    <source>
        <dbReference type="ARBA" id="ARBA00032424"/>
    </source>
</evidence>
<evidence type="ECO:0000256" key="3">
    <source>
        <dbReference type="ARBA" id="ARBA00005035"/>
    </source>
</evidence>
<accession>A0A316Z2G1</accession>